<sequence>MTKPLKHTFTNPKPENSNYKKTFIVRKDVNRCRNETSVQEQNRDKLLVGLPHTKFGLISVFSLYKHSSFFSVNLSISFSYILFITGNKILIIYSNSSLLNVFRT</sequence>
<evidence type="ECO:0000313" key="2">
    <source>
        <dbReference type="EMBL" id="CAG6778842.1"/>
    </source>
</evidence>
<name>A0A8D9F6L5_9HEMI</name>
<organism evidence="2">
    <name type="scientific">Cacopsylla melanoneura</name>
    <dbReference type="NCBI Taxonomy" id="428564"/>
    <lineage>
        <taxon>Eukaryota</taxon>
        <taxon>Metazoa</taxon>
        <taxon>Ecdysozoa</taxon>
        <taxon>Arthropoda</taxon>
        <taxon>Hexapoda</taxon>
        <taxon>Insecta</taxon>
        <taxon>Pterygota</taxon>
        <taxon>Neoptera</taxon>
        <taxon>Paraneoptera</taxon>
        <taxon>Hemiptera</taxon>
        <taxon>Sternorrhyncha</taxon>
        <taxon>Psylloidea</taxon>
        <taxon>Psyllidae</taxon>
        <taxon>Psyllinae</taxon>
        <taxon>Cacopsylla</taxon>
    </lineage>
</organism>
<proteinExistence type="predicted"/>
<keyword evidence="1" id="KW-0812">Transmembrane</keyword>
<dbReference type="EMBL" id="HBUF01611604">
    <property type="protein sequence ID" value="CAG6778842.1"/>
    <property type="molecule type" value="Transcribed_RNA"/>
</dbReference>
<dbReference type="AlphaFoldDB" id="A0A8D9F6L5"/>
<keyword evidence="1" id="KW-1133">Transmembrane helix</keyword>
<keyword evidence="1" id="KW-0472">Membrane</keyword>
<accession>A0A8D9F6L5</accession>
<evidence type="ECO:0000256" key="1">
    <source>
        <dbReference type="SAM" id="Phobius"/>
    </source>
</evidence>
<protein>
    <submittedName>
        <fullName evidence="2">Uncharacterized protein</fullName>
    </submittedName>
</protein>
<reference evidence="2" key="1">
    <citation type="submission" date="2021-05" db="EMBL/GenBank/DDBJ databases">
        <authorList>
            <person name="Alioto T."/>
            <person name="Alioto T."/>
            <person name="Gomez Garrido J."/>
        </authorList>
    </citation>
    <scope>NUCLEOTIDE SEQUENCE</scope>
</reference>
<feature type="transmembrane region" description="Helical" evidence="1">
    <location>
        <begin position="70"/>
        <end position="93"/>
    </location>
</feature>